<dbReference type="Proteomes" id="UP001168128">
    <property type="component" value="Unassembled WGS sequence"/>
</dbReference>
<dbReference type="RefSeq" id="WP_302715094.1">
    <property type="nucleotide sequence ID" value="NZ_JAULSJ010000008.1"/>
</dbReference>
<dbReference type="EMBL" id="JAULSJ010000008">
    <property type="protein sequence ID" value="MDO3424609.1"/>
    <property type="molecule type" value="Genomic_DNA"/>
</dbReference>
<feature type="coiled-coil region" evidence="1">
    <location>
        <begin position="231"/>
        <end position="258"/>
    </location>
</feature>
<reference evidence="2" key="1">
    <citation type="submission" date="2023-07" db="EMBL/GenBank/DDBJ databases">
        <title>AMR profile of multidrug- resistance Chryseobacterium gambrini related strain.</title>
        <authorList>
            <person name="Kirdat K."/>
            <person name="Bhatt A."/>
            <person name="Kuyare S."/>
            <person name="Yadav A."/>
        </authorList>
    </citation>
    <scope>NUCLEOTIDE SEQUENCE</scope>
    <source>
        <strain evidence="2">APV-1</strain>
    </source>
</reference>
<proteinExistence type="predicted"/>
<accession>A0ABT8U0L8</accession>
<name>A0ABT8U0L8_9FLAO</name>
<keyword evidence="1" id="KW-0175">Coiled coil</keyword>
<evidence type="ECO:0000313" key="3">
    <source>
        <dbReference type="Proteomes" id="UP001168128"/>
    </source>
</evidence>
<protein>
    <submittedName>
        <fullName evidence="2">Uncharacterized protein</fullName>
    </submittedName>
</protein>
<comment type="caution">
    <text evidence="2">The sequence shown here is derived from an EMBL/GenBank/DDBJ whole genome shotgun (WGS) entry which is preliminary data.</text>
</comment>
<evidence type="ECO:0000313" key="2">
    <source>
        <dbReference type="EMBL" id="MDO3424609.1"/>
    </source>
</evidence>
<keyword evidence="3" id="KW-1185">Reference proteome</keyword>
<organism evidence="2 3">
    <name type="scientific">Chryseobacterium urinae</name>
    <dbReference type="NCBI Taxonomy" id="3058400"/>
    <lineage>
        <taxon>Bacteria</taxon>
        <taxon>Pseudomonadati</taxon>
        <taxon>Bacteroidota</taxon>
        <taxon>Flavobacteriia</taxon>
        <taxon>Flavobacteriales</taxon>
        <taxon>Weeksellaceae</taxon>
        <taxon>Chryseobacterium group</taxon>
        <taxon>Chryseobacterium</taxon>
    </lineage>
</organism>
<evidence type="ECO:0000256" key="1">
    <source>
        <dbReference type="SAM" id="Coils"/>
    </source>
</evidence>
<sequence length="922" mass="105208">MKSIKALGVHQGTSVKIPKIDRISALGISPKNKYGHFDEKNGTTYFHTFLPYGDINKLVEEYNDPVFLKNQSNTDLLIFYLLGSKNELYMAITNRSQYYLEALTSQNVYKFEGYDRKMTFKEYVITNIIADKKEAFLFTYEEILSAFNDAIEDYKFVTSEQNSKQESRFTVPSQVLKYRVNLKEKGIIKLLQEVNRTIAKMRAEEKYAYNEWIMSKADPYNYFGIHINNSRDFSSQDLKQLITQLKNYKKKMEILKDGGIKSIEDMNSFVEENLTAGGSMFKWFIDTPFFSLNPDQRKKYIEMYCEKDESSFPRFSISGGLNDGDIVAALFKTCSDKQALFDIIICLEQEGKLFHLLNNLKFKAFSQVCTIITSVYMTYIKKGEMGKKYADALEFGRQILFDNRTFGNHNIEEFDTVHNKLKFITDLNLFVKIGKATLAAPFLSDMSAEDLQKQVSCNPLDIISITPVENIEKYNLKKGEIYLLPACFVYLLYNEETWETAILAAEVTVQLAFCLIGVGEIMAAIEAGSTIGVAYATAGVTIDAAFGATMIPEFGKNHPVVTKYIHYAMWARLVTDFINVKGLTEELNTAIKAKKIAFEPYEATIDGVKIIKGTQKTYKPLTIGALGILPHVLPAYLLGQGGRKLLFYIERVIDSQKSVTVFFKGAEIFSGERTAAKEFMDEALVVYKNEGQIAMENFFFAKQSSKEIRFLHSQTGETYVGKLLRKGKKEYYYELHDFRYDTKKVFDESEPLLKDKFRCRVKFADPNVFPLIEDKKYFYGDIFIPYGLNQTLQNNKITGLTDLSLGETIINDGFANLTKDAGKELDGIFGQWQKNSSYVEYPGGESVNLHTLKFHVGYEMLQGKPLTKELLEQAALKTFTGKWAKSKGYGKVELYNADDQFDAIEELGDIELVTDIVFIFKK</sequence>
<gene>
    <name evidence="2" type="ORF">QWT87_06875</name>
</gene>